<accession>A0A0C2VD38</accession>
<evidence type="ECO:0000313" key="3">
    <source>
        <dbReference type="Proteomes" id="UP000031972"/>
    </source>
</evidence>
<dbReference type="PATRIC" id="fig|220754.4.peg.2576"/>
<dbReference type="RefSeq" id="WP_041058966.1">
    <property type="nucleotide sequence ID" value="NZ_JXRR01000016.1"/>
</dbReference>
<name>A0A0C2VD38_9BACL</name>
<dbReference type="Pfam" id="PF14147">
    <property type="entry name" value="Spore_YhaL"/>
    <property type="match status" value="1"/>
</dbReference>
<keyword evidence="1" id="KW-1133">Transmembrane helix</keyword>
<dbReference type="AlphaFoldDB" id="A0A0C2VD38"/>
<dbReference type="Proteomes" id="UP000031972">
    <property type="component" value="Unassembled WGS sequence"/>
</dbReference>
<keyword evidence="1" id="KW-0812">Transmembrane</keyword>
<evidence type="ECO:0000313" key="2">
    <source>
        <dbReference type="EMBL" id="KIL46862.1"/>
    </source>
</evidence>
<reference evidence="2 3" key="1">
    <citation type="submission" date="2015-01" db="EMBL/GenBank/DDBJ databases">
        <title>Jeotgalibacillus campisalis genome sequencing.</title>
        <authorList>
            <person name="Goh K.M."/>
            <person name="Chan K.-G."/>
            <person name="Yaakop A.S."/>
            <person name="Ee R."/>
            <person name="Gan H.M."/>
            <person name="Chan C.S."/>
        </authorList>
    </citation>
    <scope>NUCLEOTIDE SEQUENCE [LARGE SCALE GENOMIC DNA]</scope>
    <source>
        <strain evidence="2 3">SF-57</strain>
    </source>
</reference>
<proteinExistence type="predicted"/>
<dbReference type="EMBL" id="JXRR01000016">
    <property type="protein sequence ID" value="KIL46862.1"/>
    <property type="molecule type" value="Genomic_DNA"/>
</dbReference>
<feature type="transmembrane region" description="Helical" evidence="1">
    <location>
        <begin position="6"/>
        <end position="25"/>
    </location>
</feature>
<gene>
    <name evidence="2" type="ORF">KR50_25590</name>
</gene>
<organism evidence="2 3">
    <name type="scientific">Jeotgalibacillus campisalis</name>
    <dbReference type="NCBI Taxonomy" id="220754"/>
    <lineage>
        <taxon>Bacteria</taxon>
        <taxon>Bacillati</taxon>
        <taxon>Bacillota</taxon>
        <taxon>Bacilli</taxon>
        <taxon>Bacillales</taxon>
        <taxon>Caryophanaceae</taxon>
        <taxon>Jeotgalibacillus</taxon>
    </lineage>
</organism>
<dbReference type="InterPro" id="IPR025428">
    <property type="entry name" value="Spore_YhaL"/>
</dbReference>
<sequence length="60" mass="7096">MFPIWIDLIIGGIAVSAVMAVKAAYVEKKVEKEWIEEHGQTYIKRMIEEKQKRLAYREEE</sequence>
<keyword evidence="3" id="KW-1185">Reference proteome</keyword>
<comment type="caution">
    <text evidence="2">The sequence shown here is derived from an EMBL/GenBank/DDBJ whole genome shotgun (WGS) entry which is preliminary data.</text>
</comment>
<evidence type="ECO:0000256" key="1">
    <source>
        <dbReference type="SAM" id="Phobius"/>
    </source>
</evidence>
<keyword evidence="1" id="KW-0472">Membrane</keyword>
<protein>
    <submittedName>
        <fullName evidence="2">Uncharacterized protein</fullName>
    </submittedName>
</protein>